<proteinExistence type="inferred from homology"/>
<accession>A0A3B0X3Y3</accession>
<protein>
    <submittedName>
        <fullName evidence="6">Lipopolysaccharide assembly protein LapB</fullName>
    </submittedName>
</protein>
<dbReference type="InterPro" id="IPR019734">
    <property type="entry name" value="TPR_rpt"/>
</dbReference>
<keyword evidence="1" id="KW-0479">Metal-binding</keyword>
<keyword evidence="3" id="KW-0802">TPR repeat</keyword>
<evidence type="ECO:0000256" key="2">
    <source>
        <dbReference type="ARBA" id="ARBA00022737"/>
    </source>
</evidence>
<dbReference type="GO" id="GO:0008653">
    <property type="term" value="P:lipopolysaccharide metabolic process"/>
    <property type="evidence" value="ECO:0007669"/>
    <property type="project" value="InterPro"/>
</dbReference>
<feature type="transmembrane region" description="Helical" evidence="4">
    <location>
        <begin position="13"/>
        <end position="30"/>
    </location>
</feature>
<keyword evidence="2" id="KW-0677">Repeat</keyword>
<dbReference type="HAMAP" id="MF_00994">
    <property type="entry name" value="LPS_assembly_LapB"/>
    <property type="match status" value="1"/>
</dbReference>
<keyword evidence="4" id="KW-0812">Transmembrane</keyword>
<dbReference type="InterPro" id="IPR041166">
    <property type="entry name" value="Rubredoxin_2"/>
</dbReference>
<dbReference type="PANTHER" id="PTHR45586:SF1">
    <property type="entry name" value="LIPOPOLYSACCHARIDE ASSEMBLY PROTEIN B"/>
    <property type="match status" value="1"/>
</dbReference>
<evidence type="ECO:0000256" key="4">
    <source>
        <dbReference type="SAM" id="Phobius"/>
    </source>
</evidence>
<name>A0A3B0X3Y3_9ZZZZ</name>
<dbReference type="Gene3D" id="1.25.40.10">
    <property type="entry name" value="Tetratricopeptide repeat domain"/>
    <property type="match status" value="2"/>
</dbReference>
<dbReference type="AlphaFoldDB" id="A0A3B0X3Y3"/>
<dbReference type="InterPro" id="IPR051012">
    <property type="entry name" value="CellSynth/LPSAsmb/PSIAsmb"/>
</dbReference>
<reference evidence="6" key="1">
    <citation type="submission" date="2018-06" db="EMBL/GenBank/DDBJ databases">
        <authorList>
            <person name="Zhirakovskaya E."/>
        </authorList>
    </citation>
    <scope>NUCLEOTIDE SEQUENCE</scope>
</reference>
<dbReference type="InterPro" id="IPR030865">
    <property type="entry name" value="LapB"/>
</dbReference>
<dbReference type="Pfam" id="PF13176">
    <property type="entry name" value="TPR_7"/>
    <property type="match status" value="1"/>
</dbReference>
<evidence type="ECO:0000256" key="3">
    <source>
        <dbReference type="ARBA" id="ARBA00022803"/>
    </source>
</evidence>
<dbReference type="EMBL" id="UOFF01000208">
    <property type="protein sequence ID" value="VAW56279.1"/>
    <property type="molecule type" value="Genomic_DNA"/>
</dbReference>
<organism evidence="6">
    <name type="scientific">hydrothermal vent metagenome</name>
    <dbReference type="NCBI Taxonomy" id="652676"/>
    <lineage>
        <taxon>unclassified sequences</taxon>
        <taxon>metagenomes</taxon>
        <taxon>ecological metagenomes</taxon>
    </lineage>
</organism>
<keyword evidence="4" id="KW-1133">Transmembrane helix</keyword>
<dbReference type="InterPro" id="IPR011990">
    <property type="entry name" value="TPR-like_helical_dom_sf"/>
</dbReference>
<dbReference type="Pfam" id="PF14559">
    <property type="entry name" value="TPR_19"/>
    <property type="match status" value="1"/>
</dbReference>
<evidence type="ECO:0000313" key="6">
    <source>
        <dbReference type="EMBL" id="VAW56279.1"/>
    </source>
</evidence>
<dbReference type="NCBIfam" id="NF008757">
    <property type="entry name" value="PRK11788.1-5"/>
    <property type="match status" value="1"/>
</dbReference>
<dbReference type="SUPFAM" id="SSF81901">
    <property type="entry name" value="HCP-like"/>
    <property type="match status" value="1"/>
</dbReference>
<dbReference type="Pfam" id="PF18073">
    <property type="entry name" value="Zn_ribbon_LapB"/>
    <property type="match status" value="1"/>
</dbReference>
<dbReference type="GO" id="GO:0046872">
    <property type="term" value="F:metal ion binding"/>
    <property type="evidence" value="ECO:0007669"/>
    <property type="project" value="UniProtKB-KW"/>
</dbReference>
<keyword evidence="4" id="KW-0472">Membrane</keyword>
<evidence type="ECO:0000256" key="1">
    <source>
        <dbReference type="ARBA" id="ARBA00022723"/>
    </source>
</evidence>
<gene>
    <name evidence="6" type="ORF">MNBD_GAMMA07-1166</name>
</gene>
<sequence>MIEFWDTSITTQWGIYLLPLLSFILGIYITRRRFKKQKKQLRFSNDYFQGLNYLLNDEQDKALNIFIKLVETDWETIDTSLALGAIFRRKGEIDKAIKLHQNLLARPSLPQEYKGMVLLSLAKDYLQAGWLDRAENLFNEIVENEAFTHEAQECLMSIYEKEQDWEKAINIARRFQSKGNITLAATTAHYYCELSQKIHSKNDLKEAEALAIQALNADKNCVRASILLADFAITRGRFQKAIRFLRQVEIQNEKLLPLALDKLVLCYRNTSNLNKALSYLRSLEQKHKNIFLTPVLTSLIEEIFSKEDALQYLIDSVHETPSLFTLNTLLQLQDSDTSQQKTLLPTVIEAITEKQPDYQCINCGYSANTHVWSCPSCHHWSSLIPQSL</sequence>
<dbReference type="PANTHER" id="PTHR45586">
    <property type="entry name" value="TPR REPEAT-CONTAINING PROTEIN PA4667"/>
    <property type="match status" value="1"/>
</dbReference>
<feature type="domain" description="LapB rubredoxin metal binding" evidence="5">
    <location>
        <begin position="358"/>
        <end position="385"/>
    </location>
</feature>
<evidence type="ECO:0000259" key="5">
    <source>
        <dbReference type="Pfam" id="PF18073"/>
    </source>
</evidence>